<comment type="similarity">
    <text evidence="3">Belongs to the TenA family.</text>
</comment>
<dbReference type="RefSeq" id="WP_066130255.1">
    <property type="nucleotide sequence ID" value="NZ_KQ959885.1"/>
</dbReference>
<evidence type="ECO:0000313" key="11">
    <source>
        <dbReference type="Proteomes" id="UP000070467"/>
    </source>
</evidence>
<feature type="domain" description="Thiaminase-2/PQQC" evidence="9">
    <location>
        <begin position="10"/>
        <end position="216"/>
    </location>
</feature>
<dbReference type="EMBL" id="LSDB01000035">
    <property type="protein sequence ID" value="KXB57719.1"/>
    <property type="molecule type" value="Genomic_DNA"/>
</dbReference>
<evidence type="ECO:0000256" key="1">
    <source>
        <dbReference type="ARBA" id="ARBA00001881"/>
    </source>
</evidence>
<reference evidence="10 11" key="1">
    <citation type="submission" date="2016-01" db="EMBL/GenBank/DDBJ databases">
        <authorList>
            <person name="Mitreva M."/>
            <person name="Pepin K.H."/>
            <person name="Mihindukulasuriya K.A."/>
            <person name="Fulton R."/>
            <person name="Fronick C."/>
            <person name="O'Laughlin M."/>
            <person name="Miner T."/>
            <person name="Herter B."/>
            <person name="Rosa B.A."/>
            <person name="Cordes M."/>
            <person name="Tomlinson C."/>
            <person name="Wollam A."/>
            <person name="Palsikar V.B."/>
            <person name="Mardis E.R."/>
            <person name="Wilson R.K."/>
        </authorList>
    </citation>
    <scope>NUCLEOTIDE SEQUENCE [LARGE SCALE GENOMIC DNA]</scope>
    <source>
        <strain evidence="10 11">KA00071</strain>
    </source>
</reference>
<evidence type="ECO:0000256" key="5">
    <source>
        <dbReference type="ARBA" id="ARBA00012684"/>
    </source>
</evidence>
<evidence type="ECO:0000313" key="10">
    <source>
        <dbReference type="EMBL" id="KXB57719.1"/>
    </source>
</evidence>
<accession>A0ABR5TLJ4</accession>
<dbReference type="Proteomes" id="UP000070467">
    <property type="component" value="Unassembled WGS sequence"/>
</dbReference>
<comment type="catalytic activity">
    <reaction evidence="8">
        <text>thiamine + H2O = 5-(2-hydroxyethyl)-4-methylthiazole + 4-amino-5-hydroxymethyl-2-methylpyrimidine + H(+)</text>
        <dbReference type="Rhea" id="RHEA:17509"/>
        <dbReference type="ChEBI" id="CHEBI:15377"/>
        <dbReference type="ChEBI" id="CHEBI:15378"/>
        <dbReference type="ChEBI" id="CHEBI:16892"/>
        <dbReference type="ChEBI" id="CHEBI:17957"/>
        <dbReference type="ChEBI" id="CHEBI:18385"/>
        <dbReference type="EC" id="3.5.99.2"/>
    </reaction>
</comment>
<sequence>MLLTDYLLKESEKIWEEYYKHPFVQGIEKGTLKKEKFRHYIIQDYLYLEEYIKVFALGVGKSKSKITNNIFINYLNAINREELEIHRTYMNKLNITKKDFSSPRELDNLSYTSYMLRIAYEEDELSILVAILACALSYEKIGKNILKNNPSILQHSTFCEWVEGYSSDEYSQNNKELINIINKLAENSSKEKKDHLKEIFVNCSKYELYFWNFSWNYQEKENKIF</sequence>
<evidence type="ECO:0000256" key="6">
    <source>
        <dbReference type="ARBA" id="ARBA00013647"/>
    </source>
</evidence>
<protein>
    <recommendedName>
        <fullName evidence="6">Aminopyrimidine aminohydrolase</fullName>
        <ecNumber evidence="5">3.5.99.2</ecNumber>
    </recommendedName>
</protein>
<dbReference type="InterPro" id="IPR016084">
    <property type="entry name" value="Haem_Oase-like_multi-hlx"/>
</dbReference>
<dbReference type="NCBIfam" id="TIGR04306">
    <property type="entry name" value="salvage_TenA"/>
    <property type="match status" value="1"/>
</dbReference>
<proteinExistence type="inferred from homology"/>
<comment type="pathway">
    <text evidence="2">Cofactor biosynthesis; thiamine diphosphate biosynthesis.</text>
</comment>
<dbReference type="CDD" id="cd19361">
    <property type="entry name" value="TenA_C_HP1287-like"/>
    <property type="match status" value="1"/>
</dbReference>
<evidence type="ECO:0000256" key="3">
    <source>
        <dbReference type="ARBA" id="ARBA00010264"/>
    </source>
</evidence>
<dbReference type="InterPro" id="IPR004305">
    <property type="entry name" value="Thiaminase-2/PQQC"/>
</dbReference>
<gene>
    <name evidence="10" type="ORF">HMPREF1871_00797</name>
</gene>
<comment type="catalytic activity">
    <reaction evidence="1">
        <text>4-amino-5-aminomethyl-2-methylpyrimidine + H2O = 4-amino-5-hydroxymethyl-2-methylpyrimidine + NH4(+)</text>
        <dbReference type="Rhea" id="RHEA:31799"/>
        <dbReference type="ChEBI" id="CHEBI:15377"/>
        <dbReference type="ChEBI" id="CHEBI:16892"/>
        <dbReference type="ChEBI" id="CHEBI:28938"/>
        <dbReference type="ChEBI" id="CHEBI:63416"/>
        <dbReference type="EC" id="3.5.99.2"/>
    </reaction>
</comment>
<evidence type="ECO:0000256" key="4">
    <source>
        <dbReference type="ARBA" id="ARBA00011881"/>
    </source>
</evidence>
<comment type="subunit">
    <text evidence="4">Homotetramer.</text>
</comment>
<dbReference type="EC" id="3.5.99.2" evidence="5"/>
<evidence type="ECO:0000256" key="2">
    <source>
        <dbReference type="ARBA" id="ARBA00004948"/>
    </source>
</evidence>
<keyword evidence="11" id="KW-1185">Reference proteome</keyword>
<evidence type="ECO:0000256" key="7">
    <source>
        <dbReference type="ARBA" id="ARBA00022977"/>
    </source>
</evidence>
<name>A0ABR5TLJ4_9BACL</name>
<dbReference type="SUPFAM" id="SSF48613">
    <property type="entry name" value="Heme oxygenase-like"/>
    <property type="match status" value="1"/>
</dbReference>
<dbReference type="PANTHER" id="PTHR43198">
    <property type="entry name" value="BIFUNCTIONAL TH2 PROTEIN"/>
    <property type="match status" value="1"/>
</dbReference>
<dbReference type="InterPro" id="IPR027574">
    <property type="entry name" value="Thiaminase_II"/>
</dbReference>
<dbReference type="PANTHER" id="PTHR43198:SF2">
    <property type="entry name" value="SI:CH1073-67J19.1-RELATED"/>
    <property type="match status" value="1"/>
</dbReference>
<comment type="caution">
    <text evidence="10">The sequence shown here is derived from an EMBL/GenBank/DDBJ whole genome shotgun (WGS) entry which is preliminary data.</text>
</comment>
<dbReference type="InterPro" id="IPR050967">
    <property type="entry name" value="Thiamine_Salvage_TenA"/>
</dbReference>
<dbReference type="Gene3D" id="1.20.910.10">
    <property type="entry name" value="Heme oxygenase-like"/>
    <property type="match status" value="1"/>
</dbReference>
<evidence type="ECO:0000256" key="8">
    <source>
        <dbReference type="ARBA" id="ARBA00048337"/>
    </source>
</evidence>
<organism evidence="10 11">
    <name type="scientific">Gemelliphila asaccharolytica</name>
    <dbReference type="NCBI Taxonomy" id="502393"/>
    <lineage>
        <taxon>Bacteria</taxon>
        <taxon>Bacillati</taxon>
        <taxon>Bacillota</taxon>
        <taxon>Bacilli</taxon>
        <taxon>Bacillales</taxon>
        <taxon>Gemellaceae</taxon>
        <taxon>Gemelliphila</taxon>
    </lineage>
</organism>
<dbReference type="Pfam" id="PF03070">
    <property type="entry name" value="TENA_THI-4"/>
    <property type="match status" value="1"/>
</dbReference>
<keyword evidence="7" id="KW-0784">Thiamine biosynthesis</keyword>
<evidence type="ECO:0000259" key="9">
    <source>
        <dbReference type="Pfam" id="PF03070"/>
    </source>
</evidence>